<protein>
    <submittedName>
        <fullName evidence="3">Transposase</fullName>
    </submittedName>
</protein>
<name>A0ABV6A7G0_9PSEU</name>
<accession>A0ABV6A7G0</accession>
<evidence type="ECO:0000259" key="2">
    <source>
        <dbReference type="Pfam" id="PF02371"/>
    </source>
</evidence>
<sequence length="107" mass="11556">MFAEIGDDRARFADARALKTFAGASPVTKESGNSESVAFRRVKNDRLAVRRTSNANETAATGTPPRCATCSTSCSIAASKSDSSTTRRWRFPTPSIGRKPPLRDIYG</sequence>
<reference evidence="3 4" key="1">
    <citation type="submission" date="2024-09" db="EMBL/GenBank/DDBJ databases">
        <authorList>
            <person name="Sun Q."/>
            <person name="Mori K."/>
        </authorList>
    </citation>
    <scope>NUCLEOTIDE SEQUENCE [LARGE SCALE GENOMIC DNA]</scope>
    <source>
        <strain evidence="3 4">TBRC 7907</strain>
    </source>
</reference>
<gene>
    <name evidence="3" type="ORF">ACFFQA_28335</name>
</gene>
<evidence type="ECO:0000313" key="4">
    <source>
        <dbReference type="Proteomes" id="UP001589693"/>
    </source>
</evidence>
<feature type="domain" description="Transposase IS116/IS110/IS902 C-terminal" evidence="2">
    <location>
        <begin position="1"/>
        <end position="50"/>
    </location>
</feature>
<feature type="region of interest" description="Disordered" evidence="1">
    <location>
        <begin position="80"/>
        <end position="107"/>
    </location>
</feature>
<comment type="caution">
    <text evidence="3">The sequence shown here is derived from an EMBL/GenBank/DDBJ whole genome shotgun (WGS) entry which is preliminary data.</text>
</comment>
<proteinExistence type="predicted"/>
<evidence type="ECO:0000313" key="3">
    <source>
        <dbReference type="EMBL" id="MFB9907861.1"/>
    </source>
</evidence>
<organism evidence="3 4">
    <name type="scientific">Allokutzneria oryzae</name>
    <dbReference type="NCBI Taxonomy" id="1378989"/>
    <lineage>
        <taxon>Bacteria</taxon>
        <taxon>Bacillati</taxon>
        <taxon>Actinomycetota</taxon>
        <taxon>Actinomycetes</taxon>
        <taxon>Pseudonocardiales</taxon>
        <taxon>Pseudonocardiaceae</taxon>
        <taxon>Allokutzneria</taxon>
    </lineage>
</organism>
<keyword evidence="4" id="KW-1185">Reference proteome</keyword>
<dbReference type="Proteomes" id="UP001589693">
    <property type="component" value="Unassembled WGS sequence"/>
</dbReference>
<dbReference type="EMBL" id="JBHLZU010000024">
    <property type="protein sequence ID" value="MFB9907861.1"/>
    <property type="molecule type" value="Genomic_DNA"/>
</dbReference>
<evidence type="ECO:0000256" key="1">
    <source>
        <dbReference type="SAM" id="MobiDB-lite"/>
    </source>
</evidence>
<dbReference type="Pfam" id="PF02371">
    <property type="entry name" value="Transposase_20"/>
    <property type="match status" value="1"/>
</dbReference>
<dbReference type="InterPro" id="IPR003346">
    <property type="entry name" value="Transposase_20"/>
</dbReference>
<dbReference type="RefSeq" id="WP_377858777.1">
    <property type="nucleotide sequence ID" value="NZ_JBHLZU010000024.1"/>
</dbReference>